<organism evidence="1 2">
    <name type="scientific">Formosa maritima</name>
    <dbReference type="NCBI Taxonomy" id="2592046"/>
    <lineage>
        <taxon>Bacteria</taxon>
        <taxon>Pseudomonadati</taxon>
        <taxon>Bacteroidota</taxon>
        <taxon>Flavobacteriia</taxon>
        <taxon>Flavobacteriales</taxon>
        <taxon>Flavobacteriaceae</taxon>
        <taxon>Formosa</taxon>
    </lineage>
</organism>
<dbReference type="EMBL" id="VSFC01000052">
    <property type="protein sequence ID" value="TYA52963.1"/>
    <property type="molecule type" value="Genomic_DNA"/>
</dbReference>
<protein>
    <submittedName>
        <fullName evidence="1">Uncharacterized protein</fullName>
    </submittedName>
</protein>
<dbReference type="RefSeq" id="WP_148455841.1">
    <property type="nucleotide sequence ID" value="NZ_VSFC01000052.1"/>
</dbReference>
<keyword evidence="2" id="KW-1185">Reference proteome</keyword>
<reference evidence="1 2" key="1">
    <citation type="submission" date="2019-08" db="EMBL/GenBank/DDBJ databases">
        <title>Formosa sediminis sp. nov., isolated from marine sediment.</title>
        <authorList>
            <person name="Cao W.R."/>
        </authorList>
    </citation>
    <scope>NUCLEOTIDE SEQUENCE [LARGE SCALE GENOMIC DNA]</scope>
    <source>
        <strain evidence="1 2">1494</strain>
    </source>
</reference>
<name>A0A5D0G1J4_9FLAO</name>
<dbReference type="Proteomes" id="UP000324550">
    <property type="component" value="Unassembled WGS sequence"/>
</dbReference>
<proteinExistence type="predicted"/>
<evidence type="ECO:0000313" key="1">
    <source>
        <dbReference type="EMBL" id="TYA52963.1"/>
    </source>
</evidence>
<sequence>MKNVLVLLCLIISCHSFSQEINYDIYILLEKNSDFEVIESKNDTLLFQMFILKNQINSVDKNYIIKKDGKLSTNIKIQSGNTNSSIFLIYENMKKQNNPLLKELKELNNVISYPSDFDHADLDNIYDLLKNSNQIFVIEFSDNFGYSVVKKVRLKQFEPL</sequence>
<comment type="caution">
    <text evidence="1">The sequence shown here is derived from an EMBL/GenBank/DDBJ whole genome shotgun (WGS) entry which is preliminary data.</text>
</comment>
<evidence type="ECO:0000313" key="2">
    <source>
        <dbReference type="Proteomes" id="UP000324550"/>
    </source>
</evidence>
<accession>A0A5D0G1J4</accession>
<gene>
    <name evidence="1" type="ORF">FVF61_09870</name>
</gene>
<dbReference type="AlphaFoldDB" id="A0A5D0G1J4"/>